<dbReference type="AlphaFoldDB" id="A0A078AII6"/>
<feature type="domain" description="Tyrosinase copper-binding" evidence="4">
    <location>
        <begin position="303"/>
        <end position="314"/>
    </location>
</feature>
<organism evidence="5 6">
    <name type="scientific">Stylonychia lemnae</name>
    <name type="common">Ciliate</name>
    <dbReference type="NCBI Taxonomy" id="5949"/>
    <lineage>
        <taxon>Eukaryota</taxon>
        <taxon>Sar</taxon>
        <taxon>Alveolata</taxon>
        <taxon>Ciliophora</taxon>
        <taxon>Intramacronucleata</taxon>
        <taxon>Spirotrichea</taxon>
        <taxon>Stichotrichia</taxon>
        <taxon>Sporadotrichida</taxon>
        <taxon>Oxytrichidae</taxon>
        <taxon>Stylonychinae</taxon>
        <taxon>Stylonychia</taxon>
    </lineage>
</organism>
<protein>
    <submittedName>
        <fullName evidence="5">Tyrosinase</fullName>
    </submittedName>
</protein>
<dbReference type="InterPro" id="IPR008922">
    <property type="entry name" value="Di-copper_centre_dom_sf"/>
</dbReference>
<dbReference type="PANTHER" id="PTHR11474">
    <property type="entry name" value="TYROSINASE FAMILY MEMBER"/>
    <property type="match status" value="1"/>
</dbReference>
<feature type="domain" description="Tyrosinase copper-binding" evidence="3">
    <location>
        <begin position="77"/>
        <end position="94"/>
    </location>
</feature>
<accession>A0A078AII6</accession>
<evidence type="ECO:0000256" key="2">
    <source>
        <dbReference type="ARBA" id="ARBA00023008"/>
    </source>
</evidence>
<dbReference type="InterPro" id="IPR050316">
    <property type="entry name" value="Tyrosinase/Hemocyanin"/>
</dbReference>
<gene>
    <name evidence="5" type="primary">Contig171.g206</name>
    <name evidence="5" type="ORF">STYLEM_11091</name>
</gene>
<evidence type="ECO:0000256" key="1">
    <source>
        <dbReference type="ARBA" id="ARBA00022723"/>
    </source>
</evidence>
<keyword evidence="6" id="KW-1185">Reference proteome</keyword>
<dbReference type="OMA" id="ANCQTHL"/>
<dbReference type="Pfam" id="PF00264">
    <property type="entry name" value="Tyrosinase"/>
    <property type="match status" value="1"/>
</dbReference>
<proteinExistence type="predicted"/>
<keyword evidence="1" id="KW-0479">Metal-binding</keyword>
<dbReference type="Gene3D" id="1.10.1280.10">
    <property type="entry name" value="Di-copper center containing domain from catechol oxidase"/>
    <property type="match status" value="1"/>
</dbReference>
<dbReference type="PROSITE" id="PS00497">
    <property type="entry name" value="TYROSINASE_1"/>
    <property type="match status" value="1"/>
</dbReference>
<dbReference type="PANTHER" id="PTHR11474:SF76">
    <property type="entry name" value="SHKT DOMAIN-CONTAINING PROTEIN"/>
    <property type="match status" value="1"/>
</dbReference>
<dbReference type="InterPro" id="IPR002227">
    <property type="entry name" value="Tyrosinase_Cu-bd"/>
</dbReference>
<dbReference type="EMBL" id="CCKQ01010535">
    <property type="protein sequence ID" value="CDW82065.1"/>
    <property type="molecule type" value="Genomic_DNA"/>
</dbReference>
<dbReference type="OrthoDB" id="6132182at2759"/>
<dbReference type="GO" id="GO:0046872">
    <property type="term" value="F:metal ion binding"/>
    <property type="evidence" value="ECO:0007669"/>
    <property type="project" value="UniProtKB-KW"/>
</dbReference>
<dbReference type="Proteomes" id="UP000039865">
    <property type="component" value="Unassembled WGS sequence"/>
</dbReference>
<evidence type="ECO:0000313" key="5">
    <source>
        <dbReference type="EMBL" id="CDW82065.1"/>
    </source>
</evidence>
<evidence type="ECO:0000259" key="3">
    <source>
        <dbReference type="PROSITE" id="PS00497"/>
    </source>
</evidence>
<name>A0A078AII6_STYLE</name>
<dbReference type="InParanoid" id="A0A078AII6"/>
<dbReference type="PROSITE" id="PS00498">
    <property type="entry name" value="TYROSINASE_2"/>
    <property type="match status" value="1"/>
</dbReference>
<dbReference type="SUPFAM" id="SSF48056">
    <property type="entry name" value="Di-copper centre-containing domain"/>
    <property type="match status" value="1"/>
</dbReference>
<dbReference type="GO" id="GO:0016491">
    <property type="term" value="F:oxidoreductase activity"/>
    <property type="evidence" value="ECO:0007669"/>
    <property type="project" value="InterPro"/>
</dbReference>
<reference evidence="5 6" key="1">
    <citation type="submission" date="2014-06" db="EMBL/GenBank/DDBJ databases">
        <authorList>
            <person name="Swart Estienne"/>
        </authorList>
    </citation>
    <scope>NUCLEOTIDE SEQUENCE [LARGE SCALE GENOMIC DNA]</scope>
    <source>
        <strain evidence="5 6">130c</strain>
    </source>
</reference>
<sequence>MVEAQLSLRRNILDIQTDYEQGNRKELSDLLRAWKGIKELPVEDPKSFYNIAGYHGLPFTGKIEPGNSKWWGGYCNHGNVLFPSWHRAYLHNIEKALQSIEGCQNVRLAFLDQTSEETKSRGLPWVFTVPKIVLDDGTEIDNPILHYKLQKELADTAIVDGYDYSKPKGYTTVRYPLSGLYGTENDIINTVKHNSQFDHNSQVTLLNLNVTNWLNSQQTAVAEKYNQCLQIPNYTLFSNTTSAGQFNRDHPDHPVIVPLENPHNWMHLCIGGFTSQDGNVRDPIAYTVGSNGDMGENETAAFDPIFFFHHCWIDLVFWKWQQLHDATTHFDVEKGYPGTNTSDTGVQVNADQNEDEELNIDSPLHPFINEATGALYTTRDVTNIENLGYQYGPNSLDLVQLPADDQKAESLKGTVVAKKRLEVKGINRAYIQGSFIVAQYEIIDGERQFIGAEPILSRWNVLSCSNCHYHLDVKAYFDVDTIEGVPSNKRIFQTQCVTRQGIQNLPSVFRTESYSYEDYSCEILN</sequence>
<evidence type="ECO:0000313" key="6">
    <source>
        <dbReference type="Proteomes" id="UP000039865"/>
    </source>
</evidence>
<evidence type="ECO:0000259" key="4">
    <source>
        <dbReference type="PROSITE" id="PS00498"/>
    </source>
</evidence>
<keyword evidence="2" id="KW-0186">Copper</keyword>
<dbReference type="PRINTS" id="PR00092">
    <property type="entry name" value="TYROSINASE"/>
</dbReference>